<reference evidence="2" key="1">
    <citation type="submission" date="2022-11" db="UniProtKB">
        <authorList>
            <consortium name="WormBaseParasite"/>
        </authorList>
    </citation>
    <scope>IDENTIFICATION</scope>
</reference>
<dbReference type="Proteomes" id="UP000887579">
    <property type="component" value="Unplaced"/>
</dbReference>
<dbReference type="WBParaSite" id="ES5_v2.g15175.t1">
    <property type="protein sequence ID" value="ES5_v2.g15175.t1"/>
    <property type="gene ID" value="ES5_v2.g15175"/>
</dbReference>
<evidence type="ECO:0000313" key="2">
    <source>
        <dbReference type="WBParaSite" id="ES5_v2.g15175.t1"/>
    </source>
</evidence>
<protein>
    <submittedName>
        <fullName evidence="2">CUB domain-containing protein</fullName>
    </submittedName>
</protein>
<accession>A0AC34FDE6</accession>
<organism evidence="1 2">
    <name type="scientific">Panagrolaimus sp. ES5</name>
    <dbReference type="NCBI Taxonomy" id="591445"/>
    <lineage>
        <taxon>Eukaryota</taxon>
        <taxon>Metazoa</taxon>
        <taxon>Ecdysozoa</taxon>
        <taxon>Nematoda</taxon>
        <taxon>Chromadorea</taxon>
        <taxon>Rhabditida</taxon>
        <taxon>Tylenchina</taxon>
        <taxon>Panagrolaimomorpha</taxon>
        <taxon>Panagrolaimoidea</taxon>
        <taxon>Panagrolaimidae</taxon>
        <taxon>Panagrolaimus</taxon>
    </lineage>
</organism>
<name>A0AC34FDE6_9BILA</name>
<sequence>MTDLKIENSTDIIWTQHNVKPFHPYYNVDKYLQISLSLGGTPTEMEFSAYITIVKKEWNNTECTVIENPKEIYTPFEYPNNALCKFELTIPPMTEVLFNSDLDFEKGVDYLQYFDGGEKYLLDSETVLFGYKNDTNKTDKNISFELISDGSINKGGFYINFEYIKCECANSKIIIDCDELGQEYYLMKFDKNETSFDNIMYYCGNLNCNFTIIPDQKCPDKFISMEMRLTFHEAFFDSFRIYTNNTVTTEIAFLEPHVNGWFFNTIFSPYVENIFEAITQPSTDISKTLQLIFIPINAPEIETAIILTSEMQYYNAKLLFNSHLVSAELSSELLSQGYTMEIYGQLQYATFYEKENMAHKIALNLW</sequence>
<evidence type="ECO:0000313" key="1">
    <source>
        <dbReference type="Proteomes" id="UP000887579"/>
    </source>
</evidence>
<proteinExistence type="predicted"/>